<reference evidence="1" key="2">
    <citation type="submission" date="2014-03" db="EMBL/GenBank/DDBJ databases">
        <title>The Genome Annotation of Fusarium oxysporum PHW808.</title>
        <authorList>
            <consortium name="The Broad Institute Genomics Platform"/>
            <person name="Ma L.-J."/>
            <person name="Corby-Kistler H."/>
            <person name="Broz K."/>
            <person name="Gale L.R."/>
            <person name="Jonkers W."/>
            <person name="O'Donnell K."/>
            <person name="Ploetz R."/>
            <person name="Steinberg C."/>
            <person name="Schwartz D.C."/>
            <person name="VanEtten H."/>
            <person name="Zhou S."/>
            <person name="Young S.K."/>
            <person name="Zeng Q."/>
            <person name="Gargeya S."/>
            <person name="Fitzgerald M."/>
            <person name="Abouelleil A."/>
            <person name="Alvarado L."/>
            <person name="Chapman S.B."/>
            <person name="Gainer-Dewar J."/>
            <person name="Goldberg J."/>
            <person name="Griggs A."/>
            <person name="Gujja S."/>
            <person name="Hansen M."/>
            <person name="Howarth C."/>
            <person name="Imamovic A."/>
            <person name="Ireland A."/>
            <person name="Larimer J."/>
            <person name="McCowan C."/>
            <person name="Murphy C."/>
            <person name="Pearson M."/>
            <person name="Poon T.W."/>
            <person name="Priest M."/>
            <person name="Roberts A."/>
            <person name="Saif S."/>
            <person name="Shea T."/>
            <person name="Sykes S."/>
            <person name="Wortman J."/>
            <person name="Nusbaum C."/>
            <person name="Birren B."/>
        </authorList>
    </citation>
    <scope>NUCLEOTIDE SEQUENCE</scope>
    <source>
        <strain evidence="1">54008</strain>
    </source>
</reference>
<gene>
    <name evidence="1" type="ORF">FOPG_13384</name>
</gene>
<sequence length="229" mass="25340">MGSSQSSQPVPVAAASYRILPHVADISLFGRETEMKMMEKTPESFQHDILVPAETSIKITQAFEEIGTEVGLLEPDGAKRARRLLFTKRKGGCGTMVRISECTIAMMMADFGEDKPFLLPFDIIESMSILKNYLPASGRASVMITTKSQNLFQPPGTAWAHLKCFDMEEGKHYLLTNIPQGGLDGNEVDSGRVQKIYDTCEELPLALSQVHRFITALNISLNEASRRVT</sequence>
<dbReference type="Proteomes" id="UP000030676">
    <property type="component" value="Unassembled WGS sequence"/>
</dbReference>
<proteinExistence type="predicted"/>
<organism evidence="1">
    <name type="scientific">Fusarium oxysporum f. sp. conglutinans race 2 54008</name>
    <dbReference type="NCBI Taxonomy" id="1089457"/>
    <lineage>
        <taxon>Eukaryota</taxon>
        <taxon>Fungi</taxon>
        <taxon>Dikarya</taxon>
        <taxon>Ascomycota</taxon>
        <taxon>Pezizomycotina</taxon>
        <taxon>Sordariomycetes</taxon>
        <taxon>Hypocreomycetidae</taxon>
        <taxon>Hypocreales</taxon>
        <taxon>Nectriaceae</taxon>
        <taxon>Fusarium</taxon>
        <taxon>Fusarium oxysporum species complex</taxon>
    </lineage>
</organism>
<dbReference type="HOGENOM" id="CLU_1209877_0_0_1"/>
<dbReference type="SUPFAM" id="SSF52540">
    <property type="entry name" value="P-loop containing nucleoside triphosphate hydrolases"/>
    <property type="match status" value="1"/>
</dbReference>
<dbReference type="EMBL" id="KK033234">
    <property type="protein sequence ID" value="EXL70832.1"/>
    <property type="molecule type" value="Genomic_DNA"/>
</dbReference>
<accession>X0H483</accession>
<name>X0H483_FUSOX</name>
<protein>
    <submittedName>
        <fullName evidence="1">Uncharacterized protein</fullName>
    </submittedName>
</protein>
<reference evidence="1" key="1">
    <citation type="submission" date="2011-11" db="EMBL/GenBank/DDBJ databases">
        <title>The Genome Sequence of Fusarium oxysporum PHW808.</title>
        <authorList>
            <consortium name="The Broad Institute Genome Sequencing Platform"/>
            <person name="Ma L.-J."/>
            <person name="Gale L.R."/>
            <person name="Schwartz D.C."/>
            <person name="Zhou S."/>
            <person name="Corby-Kistler H."/>
            <person name="Young S.K."/>
            <person name="Zeng Q."/>
            <person name="Gargeya S."/>
            <person name="Fitzgerald M."/>
            <person name="Haas B."/>
            <person name="Abouelleil A."/>
            <person name="Alvarado L."/>
            <person name="Arachchi H.M."/>
            <person name="Berlin A."/>
            <person name="Brown A."/>
            <person name="Chapman S.B."/>
            <person name="Chen Z."/>
            <person name="Dunbar C."/>
            <person name="Freedman E."/>
            <person name="Gearin G."/>
            <person name="Goldberg J."/>
            <person name="Griggs A."/>
            <person name="Gujja S."/>
            <person name="Heiman D."/>
            <person name="Howarth C."/>
            <person name="Larson L."/>
            <person name="Lui A."/>
            <person name="MacDonald P.J.P."/>
            <person name="Montmayeur A."/>
            <person name="Murphy C."/>
            <person name="Neiman D."/>
            <person name="Pearson M."/>
            <person name="Priest M."/>
            <person name="Roberts A."/>
            <person name="Saif S."/>
            <person name="Shea T."/>
            <person name="Shenoy N."/>
            <person name="Sisk P."/>
            <person name="Stolte C."/>
            <person name="Sykes S."/>
            <person name="Wortman J."/>
            <person name="Nusbaum C."/>
            <person name="Birren B."/>
        </authorList>
    </citation>
    <scope>NUCLEOTIDE SEQUENCE [LARGE SCALE GENOMIC DNA]</scope>
    <source>
        <strain evidence="1">54008</strain>
    </source>
</reference>
<evidence type="ECO:0000313" key="1">
    <source>
        <dbReference type="EMBL" id="EXL70832.1"/>
    </source>
</evidence>
<dbReference type="AlphaFoldDB" id="X0H483"/>
<dbReference type="InterPro" id="IPR027417">
    <property type="entry name" value="P-loop_NTPase"/>
</dbReference>